<accession>A0ABW8U5P2</accession>
<evidence type="ECO:0000313" key="5">
    <source>
        <dbReference type="Proteomes" id="UP001623559"/>
    </source>
</evidence>
<proteinExistence type="predicted"/>
<protein>
    <submittedName>
        <fullName evidence="3">DUF4199 domain-containing protein</fullName>
    </submittedName>
</protein>
<dbReference type="Proteomes" id="UP001623553">
    <property type="component" value="Unassembled WGS sequence"/>
</dbReference>
<feature type="transmembrane region" description="Helical" evidence="1">
    <location>
        <begin position="21"/>
        <end position="40"/>
    </location>
</feature>
<dbReference type="Pfam" id="PF13858">
    <property type="entry name" value="DUF4199"/>
    <property type="match status" value="1"/>
</dbReference>
<keyword evidence="1" id="KW-0812">Transmembrane</keyword>
<feature type="transmembrane region" description="Helical" evidence="1">
    <location>
        <begin position="88"/>
        <end position="106"/>
    </location>
</feature>
<feature type="transmembrane region" description="Helical" evidence="1">
    <location>
        <begin position="46"/>
        <end position="67"/>
    </location>
</feature>
<dbReference type="EMBL" id="JBEWZG010000001">
    <property type="protein sequence ID" value="MFL0205341.1"/>
    <property type="molecule type" value="Genomic_DNA"/>
</dbReference>
<name>A0ABW8U5P2_9BACT</name>
<keyword evidence="4" id="KW-1185">Reference proteome</keyword>
<comment type="caution">
    <text evidence="3">The sequence shown here is derived from an EMBL/GenBank/DDBJ whole genome shotgun (WGS) entry which is preliminary data.</text>
</comment>
<evidence type="ECO:0000313" key="2">
    <source>
        <dbReference type="EMBL" id="MFL0205341.1"/>
    </source>
</evidence>
<keyword evidence="1" id="KW-1133">Transmembrane helix</keyword>
<dbReference type="InterPro" id="IPR025250">
    <property type="entry name" value="DUF4199"/>
</dbReference>
<evidence type="ECO:0000256" key="1">
    <source>
        <dbReference type="SAM" id="Phobius"/>
    </source>
</evidence>
<feature type="transmembrane region" description="Helical" evidence="1">
    <location>
        <begin position="150"/>
        <end position="174"/>
    </location>
</feature>
<gene>
    <name evidence="3" type="ORF">AAE961_04080</name>
    <name evidence="2" type="ORF">V7S74_01155</name>
</gene>
<evidence type="ECO:0000313" key="3">
    <source>
        <dbReference type="EMBL" id="MFL0298042.1"/>
    </source>
</evidence>
<dbReference type="Proteomes" id="UP001623559">
    <property type="component" value="Unassembled WGS sequence"/>
</dbReference>
<dbReference type="EMBL" id="JBEWZF010000001">
    <property type="protein sequence ID" value="MFL0298042.1"/>
    <property type="molecule type" value="Genomic_DNA"/>
</dbReference>
<evidence type="ECO:0000313" key="4">
    <source>
        <dbReference type="Proteomes" id="UP001623553"/>
    </source>
</evidence>
<organism evidence="3 4">
    <name type="scientific">Aquirufa novilacunae</name>
    <dbReference type="NCBI Taxonomy" id="3139305"/>
    <lineage>
        <taxon>Bacteria</taxon>
        <taxon>Pseudomonadati</taxon>
        <taxon>Bacteroidota</taxon>
        <taxon>Cytophagia</taxon>
        <taxon>Cytophagales</taxon>
        <taxon>Flectobacillaceae</taxon>
        <taxon>Aquirufa</taxon>
    </lineage>
</organism>
<sequence length="182" mass="20059">MDNSTNESSVSSSVIALKYGFISGLLSFLFSTLVNVMGWAENFQESIGWISGIFSLVLAVTITYLCLREYREQNAGYITYGQGLGLSTLLGAIGGLVAGGFNYIYIEFIDNSVIQRQMDLAREKMEDQGMSASQIQSAEEMTRLFMNPGMQFVVVVITGVIFNFLLGLIVSAVVKREKPIFE</sequence>
<dbReference type="RefSeq" id="WP_406776942.1">
    <property type="nucleotide sequence ID" value="NZ_JBEWZF010000001.1"/>
</dbReference>
<reference evidence="4 5" key="1">
    <citation type="submission" date="2024-07" db="EMBL/GenBank/DDBJ databases">
        <authorList>
            <person name="Pitt A."/>
            <person name="Hahn M.W."/>
        </authorList>
    </citation>
    <scope>NUCLEOTIDE SEQUENCE [LARGE SCALE GENOMIC DNA]</scope>
    <source>
        <strain evidence="2 5">2-AUSEE-184A6</strain>
        <strain evidence="3 4">2-BAHN-186B</strain>
    </source>
</reference>
<keyword evidence="1" id="KW-0472">Membrane</keyword>